<organism evidence="3 4">
    <name type="scientific">Chenopodium quinoa</name>
    <name type="common">Quinoa</name>
    <dbReference type="NCBI Taxonomy" id="63459"/>
    <lineage>
        <taxon>Eukaryota</taxon>
        <taxon>Viridiplantae</taxon>
        <taxon>Streptophyta</taxon>
        <taxon>Embryophyta</taxon>
        <taxon>Tracheophyta</taxon>
        <taxon>Spermatophyta</taxon>
        <taxon>Magnoliopsida</taxon>
        <taxon>eudicotyledons</taxon>
        <taxon>Gunneridae</taxon>
        <taxon>Pentapetalae</taxon>
        <taxon>Caryophyllales</taxon>
        <taxon>Chenopodiaceae</taxon>
        <taxon>Chenopodioideae</taxon>
        <taxon>Atripliceae</taxon>
        <taxon>Chenopodium</taxon>
    </lineage>
</organism>
<dbReference type="SUPFAM" id="SSF52058">
    <property type="entry name" value="L domain-like"/>
    <property type="match status" value="2"/>
</dbReference>
<dbReference type="Gramene" id="AUR62019877-RA">
    <property type="protein sequence ID" value="AUR62019877-RA:cds"/>
    <property type="gene ID" value="AUR62019877"/>
</dbReference>
<sequence length="627" mass="71156">MSTTGARDQYVWSLMRKKWILVCSRGISPSGQLCLKGDPGPWIENNPASLLLVQCLELDFANNDVEGEIADSIRELSRLTHLYICFCTILKCLPNAITRLHNLKVLQVECCIKLEELPANISLLESLRHLSLSSCFRLNSVSSITGLHNLQKLDLRHCYNLTELPADLGDELLELFYIDIQGTAIKCLPGSITKLWNLRFLLLPWSFRLETLPYDLNESIVVAFADMHIRKTWNALRKEIAPLSFPLLGAEAAHNQCNCSYERIACPSIVFPWGYLQLKGDPGPWIHCHYDSHSLVRFLDLDLSCDTDHISESIGELAELTHLYIYNSSYLEHLPKKIAMLQKLELLSVQYCDVELPPDLNQLVSLRHLSLAANGVEPIIYGLEKLSNLETLNLQGSFNSLTELPINFDKLVSLRHLSLGYCEIKSLPVSITKLSNLTTLYLYECPSLKALLENSSFRRLKLKNCSIMTLPTGLCHLEILHFKDFCEEKTACDIQEQFLDHLINLETLSITCYRIKFLPSIARLRNLQELRLKDCFSLKELPANLDELIGLCILDISGTRIKSLPYSITKLNNLQCLILPKCFRLESLPSNMNSSVRVFVDNTDDTYYENLGYYDCLTSAKASTEGN</sequence>
<name>A0A803LWM6_CHEQI</name>
<dbReference type="EnsemblPlants" id="AUR62019877-RA">
    <property type="protein sequence ID" value="AUR62019877-RA:cds"/>
    <property type="gene ID" value="AUR62019877"/>
</dbReference>
<keyword evidence="2" id="KW-0677">Repeat</keyword>
<dbReference type="OMA" id="TGCHKLA"/>
<evidence type="ECO:0000313" key="3">
    <source>
        <dbReference type="EnsemblPlants" id="AUR62019877-RA:cds"/>
    </source>
</evidence>
<keyword evidence="1" id="KW-0433">Leucine-rich repeat</keyword>
<dbReference type="SMART" id="SM00369">
    <property type="entry name" value="LRR_TYP"/>
    <property type="match status" value="4"/>
</dbReference>
<dbReference type="GeneID" id="110722521"/>
<dbReference type="KEGG" id="cqi:110722521"/>
<dbReference type="InterPro" id="IPR003591">
    <property type="entry name" value="Leu-rich_rpt_typical-subtyp"/>
</dbReference>
<evidence type="ECO:0000256" key="2">
    <source>
        <dbReference type="ARBA" id="ARBA00022737"/>
    </source>
</evidence>
<evidence type="ECO:0000256" key="1">
    <source>
        <dbReference type="ARBA" id="ARBA00022614"/>
    </source>
</evidence>
<dbReference type="InterPro" id="IPR001611">
    <property type="entry name" value="Leu-rich_rpt"/>
</dbReference>
<keyword evidence="4" id="KW-1185">Reference proteome</keyword>
<proteinExistence type="predicted"/>
<dbReference type="PANTHER" id="PTHR47186:SF3">
    <property type="entry name" value="OS09G0267800 PROTEIN"/>
    <property type="match status" value="1"/>
</dbReference>
<dbReference type="Proteomes" id="UP000596660">
    <property type="component" value="Unplaced"/>
</dbReference>
<dbReference type="AlphaFoldDB" id="A0A803LWM6"/>
<evidence type="ECO:0000313" key="4">
    <source>
        <dbReference type="Proteomes" id="UP000596660"/>
    </source>
</evidence>
<dbReference type="Pfam" id="PF00560">
    <property type="entry name" value="LRR_1"/>
    <property type="match status" value="1"/>
</dbReference>
<dbReference type="OrthoDB" id="122245at2759"/>
<dbReference type="RefSeq" id="XP_021757483.1">
    <property type="nucleotide sequence ID" value="XM_021901791.1"/>
</dbReference>
<protein>
    <submittedName>
        <fullName evidence="3">Uncharacterized protein</fullName>
    </submittedName>
</protein>
<dbReference type="InterPro" id="IPR032675">
    <property type="entry name" value="LRR_dom_sf"/>
</dbReference>
<accession>A0A803LWM6</accession>
<reference evidence="3" key="1">
    <citation type="journal article" date="2017" name="Nature">
        <title>The genome of Chenopodium quinoa.</title>
        <authorList>
            <person name="Jarvis D.E."/>
            <person name="Ho Y.S."/>
            <person name="Lightfoot D.J."/>
            <person name="Schmoeckel S.M."/>
            <person name="Li B."/>
            <person name="Borm T.J.A."/>
            <person name="Ohyanagi H."/>
            <person name="Mineta K."/>
            <person name="Michell C.T."/>
            <person name="Saber N."/>
            <person name="Kharbatia N.M."/>
            <person name="Rupper R.R."/>
            <person name="Sharp A.R."/>
            <person name="Dally N."/>
            <person name="Boughton B.A."/>
            <person name="Woo Y.H."/>
            <person name="Gao G."/>
            <person name="Schijlen E.G.W.M."/>
            <person name="Guo X."/>
            <person name="Momin A.A."/>
            <person name="Negrao S."/>
            <person name="Al-Babili S."/>
            <person name="Gehring C."/>
            <person name="Roessner U."/>
            <person name="Jung C."/>
            <person name="Murphy K."/>
            <person name="Arold S.T."/>
            <person name="Gojobori T."/>
            <person name="van der Linden C.G."/>
            <person name="van Loo E.N."/>
            <person name="Jellen E.N."/>
            <person name="Maughan P.J."/>
            <person name="Tester M."/>
        </authorList>
    </citation>
    <scope>NUCLEOTIDE SEQUENCE [LARGE SCALE GENOMIC DNA]</scope>
    <source>
        <strain evidence="3">cv. PI 614886</strain>
    </source>
</reference>
<dbReference type="Gene3D" id="3.80.10.10">
    <property type="entry name" value="Ribonuclease Inhibitor"/>
    <property type="match status" value="3"/>
</dbReference>
<reference evidence="3" key="2">
    <citation type="submission" date="2021-03" db="UniProtKB">
        <authorList>
            <consortium name="EnsemblPlants"/>
        </authorList>
    </citation>
    <scope>IDENTIFICATION</scope>
</reference>
<dbReference type="PANTHER" id="PTHR47186">
    <property type="entry name" value="LEUCINE-RICH REPEAT-CONTAINING PROTEIN 57"/>
    <property type="match status" value="1"/>
</dbReference>
<gene>
    <name evidence="3" type="primary">LOC110722521</name>
</gene>